<accession>A0A9E6ZL83</accession>
<dbReference type="GO" id="GO:0046872">
    <property type="term" value="F:metal ion binding"/>
    <property type="evidence" value="ECO:0007669"/>
    <property type="project" value="UniProtKB-KW"/>
</dbReference>
<dbReference type="GO" id="GO:0006281">
    <property type="term" value="P:DNA repair"/>
    <property type="evidence" value="ECO:0007669"/>
    <property type="project" value="TreeGrafter"/>
</dbReference>
<evidence type="ECO:0000256" key="10">
    <source>
        <dbReference type="ARBA" id="ARBA00034808"/>
    </source>
</evidence>
<name>A0A9E6ZL83_9FLAO</name>
<dbReference type="SUPFAM" id="SSF52540">
    <property type="entry name" value="P-loop containing nucleoside triphosphate hydrolases"/>
    <property type="match status" value="1"/>
</dbReference>
<evidence type="ECO:0000256" key="1">
    <source>
        <dbReference type="ARBA" id="ARBA00005446"/>
    </source>
</evidence>
<dbReference type="InterPro" id="IPR001650">
    <property type="entry name" value="Helicase_C-like"/>
</dbReference>
<dbReference type="Gene3D" id="3.40.50.300">
    <property type="entry name" value="P-loop containing nucleotide triphosphate hydrolases"/>
    <property type="match status" value="2"/>
</dbReference>
<dbReference type="CDD" id="cd17920">
    <property type="entry name" value="DEXHc_RecQ"/>
    <property type="match status" value="1"/>
</dbReference>
<dbReference type="GO" id="GO:0043138">
    <property type="term" value="F:3'-5' DNA helicase activity"/>
    <property type="evidence" value="ECO:0007669"/>
    <property type="project" value="UniProtKB-EC"/>
</dbReference>
<dbReference type="InterPro" id="IPR032284">
    <property type="entry name" value="RecQ_Zn-bd"/>
</dbReference>
<dbReference type="KEGG" id="fbm:MQE35_00725"/>
<keyword evidence="4" id="KW-0378">Hydrolase</keyword>
<comment type="catalytic activity">
    <reaction evidence="9">
        <text>Couples ATP hydrolysis with the unwinding of duplex DNA by translocating in the 3'-5' direction.</text>
        <dbReference type="EC" id="5.6.2.4"/>
    </reaction>
</comment>
<dbReference type="EMBL" id="CP094358">
    <property type="protein sequence ID" value="UOB17837.1"/>
    <property type="molecule type" value="Genomic_DNA"/>
</dbReference>
<evidence type="ECO:0000256" key="9">
    <source>
        <dbReference type="ARBA" id="ARBA00034617"/>
    </source>
</evidence>
<dbReference type="Pfam" id="PF00271">
    <property type="entry name" value="Helicase_C"/>
    <property type="match status" value="1"/>
</dbReference>
<keyword evidence="3" id="KW-0547">Nucleotide-binding</keyword>
<evidence type="ECO:0000256" key="8">
    <source>
        <dbReference type="ARBA" id="ARBA00023235"/>
    </source>
</evidence>
<evidence type="ECO:0000259" key="14">
    <source>
        <dbReference type="PROSITE" id="PS51194"/>
    </source>
</evidence>
<dbReference type="RefSeq" id="WP_255843604.1">
    <property type="nucleotide sequence ID" value="NZ_CP094358.1"/>
</dbReference>
<dbReference type="InterPro" id="IPR027417">
    <property type="entry name" value="P-loop_NTPase"/>
</dbReference>
<keyword evidence="6" id="KW-0067">ATP-binding</keyword>
<dbReference type="NCBIfam" id="TIGR00614">
    <property type="entry name" value="recQ_fam"/>
    <property type="match status" value="1"/>
</dbReference>
<dbReference type="GO" id="GO:0003677">
    <property type="term" value="F:DNA binding"/>
    <property type="evidence" value="ECO:0007669"/>
    <property type="project" value="UniProtKB-KW"/>
</dbReference>
<evidence type="ECO:0000256" key="7">
    <source>
        <dbReference type="ARBA" id="ARBA00023125"/>
    </source>
</evidence>
<dbReference type="GO" id="GO:0030894">
    <property type="term" value="C:replisome"/>
    <property type="evidence" value="ECO:0007669"/>
    <property type="project" value="TreeGrafter"/>
</dbReference>
<evidence type="ECO:0000313" key="16">
    <source>
        <dbReference type="Proteomes" id="UP000831290"/>
    </source>
</evidence>
<dbReference type="GO" id="GO:0006310">
    <property type="term" value="P:DNA recombination"/>
    <property type="evidence" value="ECO:0007669"/>
    <property type="project" value="InterPro"/>
</dbReference>
<evidence type="ECO:0000256" key="4">
    <source>
        <dbReference type="ARBA" id="ARBA00022801"/>
    </source>
</evidence>
<evidence type="ECO:0000256" key="3">
    <source>
        <dbReference type="ARBA" id="ARBA00022741"/>
    </source>
</evidence>
<keyword evidence="8" id="KW-0413">Isomerase</keyword>
<dbReference type="Proteomes" id="UP000831290">
    <property type="component" value="Chromosome"/>
</dbReference>
<dbReference type="Pfam" id="PF00270">
    <property type="entry name" value="DEAD"/>
    <property type="match status" value="1"/>
</dbReference>
<keyword evidence="16" id="KW-1185">Reference proteome</keyword>
<keyword evidence="5 15" id="KW-0347">Helicase</keyword>
<gene>
    <name evidence="15" type="ORF">MQE35_00725</name>
</gene>
<dbReference type="SMART" id="SM00487">
    <property type="entry name" value="DEXDc"/>
    <property type="match status" value="1"/>
</dbReference>
<dbReference type="PROSITE" id="PS51194">
    <property type="entry name" value="HELICASE_CTER"/>
    <property type="match status" value="1"/>
</dbReference>
<dbReference type="PANTHER" id="PTHR13710:SF105">
    <property type="entry name" value="ATP-DEPENDENT DNA HELICASE Q1"/>
    <property type="match status" value="1"/>
</dbReference>
<evidence type="ECO:0000313" key="15">
    <source>
        <dbReference type="EMBL" id="UOB17837.1"/>
    </source>
</evidence>
<dbReference type="GO" id="GO:0016787">
    <property type="term" value="F:hydrolase activity"/>
    <property type="evidence" value="ECO:0007669"/>
    <property type="project" value="UniProtKB-KW"/>
</dbReference>
<evidence type="ECO:0000256" key="6">
    <source>
        <dbReference type="ARBA" id="ARBA00022840"/>
    </source>
</evidence>
<keyword evidence="7" id="KW-0238">DNA-binding</keyword>
<dbReference type="Gene3D" id="1.10.10.10">
    <property type="entry name" value="Winged helix-like DNA-binding domain superfamily/Winged helix DNA-binding domain"/>
    <property type="match status" value="1"/>
</dbReference>
<dbReference type="AlphaFoldDB" id="A0A9E6ZL83"/>
<dbReference type="GO" id="GO:0009378">
    <property type="term" value="F:four-way junction helicase activity"/>
    <property type="evidence" value="ECO:0007669"/>
    <property type="project" value="TreeGrafter"/>
</dbReference>
<dbReference type="PROSITE" id="PS51192">
    <property type="entry name" value="HELICASE_ATP_BIND_1"/>
    <property type="match status" value="1"/>
</dbReference>
<dbReference type="InterPro" id="IPR036388">
    <property type="entry name" value="WH-like_DNA-bd_sf"/>
</dbReference>
<keyword evidence="2" id="KW-0479">Metal-binding</keyword>
<dbReference type="InterPro" id="IPR004589">
    <property type="entry name" value="DNA_helicase_ATP-dep_RecQ"/>
</dbReference>
<proteinExistence type="inferred from homology"/>
<dbReference type="Pfam" id="PF16124">
    <property type="entry name" value="RecQ_Zn_bind"/>
    <property type="match status" value="1"/>
</dbReference>
<dbReference type="SMART" id="SM00490">
    <property type="entry name" value="HELICc"/>
    <property type="match status" value="1"/>
</dbReference>
<dbReference type="GO" id="GO:0005524">
    <property type="term" value="F:ATP binding"/>
    <property type="evidence" value="ECO:0007669"/>
    <property type="project" value="UniProtKB-KW"/>
</dbReference>
<dbReference type="GO" id="GO:0043590">
    <property type="term" value="C:bacterial nucleoid"/>
    <property type="evidence" value="ECO:0007669"/>
    <property type="project" value="TreeGrafter"/>
</dbReference>
<evidence type="ECO:0000256" key="12">
    <source>
        <dbReference type="ARBA" id="ARBA00044550"/>
    </source>
</evidence>
<dbReference type="InterPro" id="IPR014001">
    <property type="entry name" value="Helicase_ATP-bd"/>
</dbReference>
<dbReference type="FunFam" id="3.40.50.300:FF:001389">
    <property type="entry name" value="ATP-dependent DNA helicase RecQ"/>
    <property type="match status" value="1"/>
</dbReference>
<evidence type="ECO:0000256" key="2">
    <source>
        <dbReference type="ARBA" id="ARBA00022723"/>
    </source>
</evidence>
<reference evidence="15" key="1">
    <citation type="submission" date="2022-03" db="EMBL/GenBank/DDBJ databases">
        <title>Description of Abyssus ytuae gen. nov., sp. nov., a novel member of the family Flavobacteriaceae isolated from the sediment of Mariana Trench.</title>
        <authorList>
            <person name="Zhang J."/>
            <person name="Xu X."/>
        </authorList>
    </citation>
    <scope>NUCLEOTIDE SEQUENCE</scope>
    <source>
        <strain evidence="15">MT3330</strain>
    </source>
</reference>
<protein>
    <recommendedName>
        <fullName evidence="11">ATP-dependent DNA helicase RecQ</fullName>
        <ecNumber evidence="10">5.6.2.4</ecNumber>
    </recommendedName>
    <alternativeName>
        <fullName evidence="12">DNA 3'-5' helicase RecQ</fullName>
    </alternativeName>
</protein>
<organism evidence="15 16">
    <name type="scientific">Abyssalbus ytuae</name>
    <dbReference type="NCBI Taxonomy" id="2926907"/>
    <lineage>
        <taxon>Bacteria</taxon>
        <taxon>Pseudomonadati</taxon>
        <taxon>Bacteroidota</taxon>
        <taxon>Flavobacteriia</taxon>
        <taxon>Flavobacteriales</taxon>
        <taxon>Flavobacteriaceae</taxon>
        <taxon>Abyssalbus</taxon>
    </lineage>
</organism>
<dbReference type="GO" id="GO:0005737">
    <property type="term" value="C:cytoplasm"/>
    <property type="evidence" value="ECO:0007669"/>
    <property type="project" value="TreeGrafter"/>
</dbReference>
<comment type="similarity">
    <text evidence="1">Belongs to the helicase family. RecQ subfamily.</text>
</comment>
<evidence type="ECO:0000259" key="13">
    <source>
        <dbReference type="PROSITE" id="PS51192"/>
    </source>
</evidence>
<evidence type="ECO:0000256" key="11">
    <source>
        <dbReference type="ARBA" id="ARBA00044535"/>
    </source>
</evidence>
<dbReference type="PANTHER" id="PTHR13710">
    <property type="entry name" value="DNA HELICASE RECQ FAMILY MEMBER"/>
    <property type="match status" value="1"/>
</dbReference>
<sequence>MLYPHEILKKYWKFETFKSPQEEIIESVLNNIDTLALLPTGGGKSVCFQVPALAKQGICIVISPLVALINDQVENLKKKGIKAIALTGGLKYEEVDTMLDNCIYGNYKFLYLSPERLQQELVLDRIKQMPVSLIAVDEAHCISEWGHDFRPAYRNCYELRKVFPHINIIALTASATPEVAKDIIDNLQLENTKVFKKSFARPNISLRVIDEIDKLYRTELILKKTHGSSIIYVRNRKACIDISNLLNEKGVSSTFYHGGISSDEKNKKLNQWLNNEVKTMVATNAFGMGIDKPDVRTVIHLSLPDTLENYYQEAGRCGRDGKKAQAVILKNKDDENQVKQQFLSVLPNVEFVKLVYRKLNNYFQVPYGEGENNRFSLHFNNFCKTYSFKPTLTYNAMKVLDKYSIISLSENFNKKTTLQFITSNHELFKYMDRNPGTENICQSILRTYGGIFDMETKVNTSLIAAKTSSTEEKVYRVLKQLENDNIIKCNIQNTDAEITFLVPREDDKTINVIAKYIKQQNILKAKKVQAVINYMNNNEVCKSIQLLNYFGEKNTPPCGICSVCKSNNNKNSTEILNAIAGEIIRCLKKQPLSSRDLIQNLTFNEEAVLYAIQMLLEQEKITINQINQYQIIE</sequence>
<feature type="domain" description="Helicase C-terminal" evidence="14">
    <location>
        <begin position="208"/>
        <end position="363"/>
    </location>
</feature>
<dbReference type="InterPro" id="IPR011545">
    <property type="entry name" value="DEAD/DEAH_box_helicase_dom"/>
</dbReference>
<dbReference type="EC" id="5.6.2.4" evidence="10"/>
<feature type="domain" description="Helicase ATP-binding" evidence="13">
    <location>
        <begin position="25"/>
        <end position="193"/>
    </location>
</feature>
<evidence type="ECO:0000256" key="5">
    <source>
        <dbReference type="ARBA" id="ARBA00022806"/>
    </source>
</evidence>